<keyword evidence="2" id="KW-1185">Reference proteome</keyword>
<gene>
    <name evidence="1" type="ORF">NDU88_004082</name>
</gene>
<comment type="caution">
    <text evidence="1">The sequence shown here is derived from an EMBL/GenBank/DDBJ whole genome shotgun (WGS) entry which is preliminary data.</text>
</comment>
<evidence type="ECO:0000313" key="1">
    <source>
        <dbReference type="EMBL" id="KAJ1194796.1"/>
    </source>
</evidence>
<dbReference type="AlphaFoldDB" id="A0AAV7V1Y0"/>
<sequence>MFCFGGGVPTWSVAIVCHSRQCQPPRLHPLAWPTVPASVRRAAPSGRGRSHAMRSYFSAGGASMLVGVCSLACATHAHDGFWCTGISLWPPNGSAESFAPSRRGR</sequence>
<dbReference type="EMBL" id="JANPWB010000004">
    <property type="protein sequence ID" value="KAJ1194796.1"/>
    <property type="molecule type" value="Genomic_DNA"/>
</dbReference>
<dbReference type="Proteomes" id="UP001066276">
    <property type="component" value="Chromosome 2_2"/>
</dbReference>
<name>A0AAV7V1Y0_PLEWA</name>
<organism evidence="1 2">
    <name type="scientific">Pleurodeles waltl</name>
    <name type="common">Iberian ribbed newt</name>
    <dbReference type="NCBI Taxonomy" id="8319"/>
    <lineage>
        <taxon>Eukaryota</taxon>
        <taxon>Metazoa</taxon>
        <taxon>Chordata</taxon>
        <taxon>Craniata</taxon>
        <taxon>Vertebrata</taxon>
        <taxon>Euteleostomi</taxon>
        <taxon>Amphibia</taxon>
        <taxon>Batrachia</taxon>
        <taxon>Caudata</taxon>
        <taxon>Salamandroidea</taxon>
        <taxon>Salamandridae</taxon>
        <taxon>Pleurodelinae</taxon>
        <taxon>Pleurodeles</taxon>
    </lineage>
</organism>
<reference evidence="1" key="1">
    <citation type="journal article" date="2022" name="bioRxiv">
        <title>Sequencing and chromosome-scale assembly of the giantPleurodeles waltlgenome.</title>
        <authorList>
            <person name="Brown T."/>
            <person name="Elewa A."/>
            <person name="Iarovenko S."/>
            <person name="Subramanian E."/>
            <person name="Araus A.J."/>
            <person name="Petzold A."/>
            <person name="Susuki M."/>
            <person name="Suzuki K.-i.T."/>
            <person name="Hayashi T."/>
            <person name="Toyoda A."/>
            <person name="Oliveira C."/>
            <person name="Osipova E."/>
            <person name="Leigh N.D."/>
            <person name="Simon A."/>
            <person name="Yun M.H."/>
        </authorList>
    </citation>
    <scope>NUCLEOTIDE SEQUENCE</scope>
    <source>
        <strain evidence="1">20211129_DDA</strain>
        <tissue evidence="1">Liver</tissue>
    </source>
</reference>
<accession>A0AAV7V1Y0</accession>
<proteinExistence type="predicted"/>
<evidence type="ECO:0000313" key="2">
    <source>
        <dbReference type="Proteomes" id="UP001066276"/>
    </source>
</evidence>
<protein>
    <submittedName>
        <fullName evidence="1">Uncharacterized protein</fullName>
    </submittedName>
</protein>